<dbReference type="Proteomes" id="UP001143400">
    <property type="component" value="Unassembled WGS sequence"/>
</dbReference>
<dbReference type="Proteomes" id="UP000758856">
    <property type="component" value="Unassembled WGS sequence"/>
</dbReference>
<feature type="transmembrane region" description="Helical" evidence="1">
    <location>
        <begin position="26"/>
        <end position="46"/>
    </location>
</feature>
<protein>
    <submittedName>
        <fullName evidence="2">Uncharacterized protein</fullName>
    </submittedName>
</protein>
<keyword evidence="1" id="KW-0472">Membrane</keyword>
<sequence length="67" mass="6846">MTFPKRAPGRIAAEFEAAPRERGGDLAMIILLALVFAPIVAMHVAFASDGGAEPAAPVAQAMAVGAR</sequence>
<reference evidence="2" key="3">
    <citation type="submission" date="2023-01" db="EMBL/GenBank/DDBJ databases">
        <authorList>
            <person name="Sun Q."/>
            <person name="Evtushenko L."/>
        </authorList>
    </citation>
    <scope>NUCLEOTIDE SEQUENCE</scope>
    <source>
        <strain evidence="2">VKM B-1606</strain>
    </source>
</reference>
<organism evidence="2 5">
    <name type="scientific">Methylopila capsulata</name>
    <dbReference type="NCBI Taxonomy" id="61654"/>
    <lineage>
        <taxon>Bacteria</taxon>
        <taxon>Pseudomonadati</taxon>
        <taxon>Pseudomonadota</taxon>
        <taxon>Alphaproteobacteria</taxon>
        <taxon>Hyphomicrobiales</taxon>
        <taxon>Methylopilaceae</taxon>
        <taxon>Methylopila</taxon>
    </lineage>
</organism>
<gene>
    <name evidence="2" type="ORF">GCM10008170_07120</name>
    <name evidence="3" type="ORF">JOD31_001858</name>
</gene>
<dbReference type="RefSeq" id="WP_204950040.1">
    <property type="nucleotide sequence ID" value="NZ_BSFF01000001.1"/>
</dbReference>
<comment type="caution">
    <text evidence="2">The sequence shown here is derived from an EMBL/GenBank/DDBJ whole genome shotgun (WGS) entry which is preliminary data.</text>
</comment>
<reference evidence="2" key="1">
    <citation type="journal article" date="2014" name="Int. J. Syst. Evol. Microbiol.">
        <title>Complete genome sequence of Corynebacterium casei LMG S-19264T (=DSM 44701T), isolated from a smear-ripened cheese.</title>
        <authorList>
            <consortium name="US DOE Joint Genome Institute (JGI-PGF)"/>
            <person name="Walter F."/>
            <person name="Albersmeier A."/>
            <person name="Kalinowski J."/>
            <person name="Ruckert C."/>
        </authorList>
    </citation>
    <scope>NUCLEOTIDE SEQUENCE</scope>
    <source>
        <strain evidence="2">VKM B-1606</strain>
    </source>
</reference>
<evidence type="ECO:0000256" key="1">
    <source>
        <dbReference type="SAM" id="Phobius"/>
    </source>
</evidence>
<proteinExistence type="predicted"/>
<evidence type="ECO:0000313" key="3">
    <source>
        <dbReference type="EMBL" id="MBM7851633.1"/>
    </source>
</evidence>
<keyword evidence="1" id="KW-1133">Transmembrane helix</keyword>
<evidence type="ECO:0000313" key="4">
    <source>
        <dbReference type="Proteomes" id="UP000758856"/>
    </source>
</evidence>
<keyword evidence="4" id="KW-1185">Reference proteome</keyword>
<dbReference type="EMBL" id="BSFF01000001">
    <property type="protein sequence ID" value="GLK54693.1"/>
    <property type="molecule type" value="Genomic_DNA"/>
</dbReference>
<keyword evidence="1" id="KW-0812">Transmembrane</keyword>
<dbReference type="AlphaFoldDB" id="A0A9W6IQL8"/>
<evidence type="ECO:0000313" key="5">
    <source>
        <dbReference type="Proteomes" id="UP001143400"/>
    </source>
</evidence>
<evidence type="ECO:0000313" key="2">
    <source>
        <dbReference type="EMBL" id="GLK54693.1"/>
    </source>
</evidence>
<dbReference type="EMBL" id="JAFBCY010000002">
    <property type="protein sequence ID" value="MBM7851633.1"/>
    <property type="molecule type" value="Genomic_DNA"/>
</dbReference>
<accession>A0A9W6IQL8</accession>
<name>A0A9W6IQL8_9HYPH</name>
<reference evidence="3 4" key="2">
    <citation type="submission" date="2021-01" db="EMBL/GenBank/DDBJ databases">
        <title>Genomic Encyclopedia of Type Strains, Phase IV (KMG-IV): sequencing the most valuable type-strain genomes for metagenomic binning, comparative biology and taxonomic classification.</title>
        <authorList>
            <person name="Goeker M."/>
        </authorList>
    </citation>
    <scope>NUCLEOTIDE SEQUENCE [LARGE SCALE GENOMIC DNA]</scope>
    <source>
        <strain evidence="3 4">DSM 6130</strain>
    </source>
</reference>